<dbReference type="NCBIfam" id="TIGR01630">
    <property type="entry name" value="psiM2_ORF9"/>
    <property type="match status" value="1"/>
</dbReference>
<dbReference type="EMBL" id="JBHRUJ010000030">
    <property type="protein sequence ID" value="MFC3212717.1"/>
    <property type="molecule type" value="Genomic_DNA"/>
</dbReference>
<comment type="caution">
    <text evidence="2">The sequence shown here is derived from an EMBL/GenBank/DDBJ whole genome shotgun (WGS) entry which is preliminary data.</text>
</comment>
<proteinExistence type="predicted"/>
<dbReference type="InterPro" id="IPR054762">
    <property type="entry name" value="Gp19_RNaseH-like"/>
</dbReference>
<sequence>MTTARELLEEKLRRRNQQRIEASRETFWEYCVTRAPSFYKDDRPHLKTIAETLQDLYEGTLPKSNGEPYENLIMNIPPRHGKSRTLILFCEWVLGKDKENKIITASYNEDLATTFSRYTRDGISEEKLYPHEIVFSDIFPDVKIKHGDGSYRQWALEGQFFNYKGAGLGGSITGKGGNILIVDDPIKNAEEAFNDAALDKQWQWFTDTFLSRQEQSERSIKVVNMTRWSKNDICGKLLASEEADEWFVLLIPAEDENGNMLCPPLLNKKNFNSLKRLMDPAILEANYFQQPVDIKGRLYKSYRYYDSLPQFERIYSYTDTADEGSDYLCSIVAGVYQGEAYLLDVYYTKDGMETTEKETASFFVRNKVNTAIIEANTGGRGFARNVERLIWENHNTRSVSIKPFHQSKNKMARILTASSFVQEHIYFPRDWKKRWPEFERDISGFNKEGKNKNDDAPDALTGIAEYVDFNGNSSSSKKLNALKSMGF</sequence>
<dbReference type="RefSeq" id="WP_117312558.1">
    <property type="nucleotide sequence ID" value="NZ_JBHRUJ010000030.1"/>
</dbReference>
<feature type="domain" description="Terminase large subunit ribonuclease H-like" evidence="1">
    <location>
        <begin position="319"/>
        <end position="416"/>
    </location>
</feature>
<dbReference type="Pfam" id="PF03237">
    <property type="entry name" value="Terminase_6N"/>
    <property type="match status" value="1"/>
</dbReference>
<evidence type="ECO:0000259" key="1">
    <source>
        <dbReference type="Pfam" id="PF22530"/>
    </source>
</evidence>
<keyword evidence="3" id="KW-1185">Reference proteome</keyword>
<protein>
    <submittedName>
        <fullName evidence="2">Phage terminase large subunit</fullName>
    </submittedName>
</protein>
<organism evidence="2 3">
    <name type="scientific">Planomicrobium okeanokoites</name>
    <name type="common">Planococcus okeanokoites</name>
    <name type="synonym">Flavobacterium okeanokoites</name>
    <dbReference type="NCBI Taxonomy" id="244"/>
    <lineage>
        <taxon>Bacteria</taxon>
        <taxon>Bacillati</taxon>
        <taxon>Bacillota</taxon>
        <taxon>Bacilli</taxon>
        <taxon>Bacillales</taxon>
        <taxon>Caryophanaceae</taxon>
        <taxon>Planomicrobium</taxon>
    </lineage>
</organism>
<dbReference type="InterPro" id="IPR006517">
    <property type="entry name" value="Phage_terminase_lsu-like_C"/>
</dbReference>
<evidence type="ECO:0000313" key="3">
    <source>
        <dbReference type="Proteomes" id="UP001595625"/>
    </source>
</evidence>
<reference evidence="3" key="1">
    <citation type="journal article" date="2019" name="Int. J. Syst. Evol. Microbiol.">
        <title>The Global Catalogue of Microorganisms (GCM) 10K type strain sequencing project: providing services to taxonomists for standard genome sequencing and annotation.</title>
        <authorList>
            <consortium name="The Broad Institute Genomics Platform"/>
            <consortium name="The Broad Institute Genome Sequencing Center for Infectious Disease"/>
            <person name="Wu L."/>
            <person name="Ma J."/>
        </authorList>
    </citation>
    <scope>NUCLEOTIDE SEQUENCE [LARGE SCALE GENOMIC DNA]</scope>
    <source>
        <strain evidence="3">CCM 320</strain>
    </source>
</reference>
<dbReference type="Pfam" id="PF22530">
    <property type="entry name" value="Terminase-T7_RNaseH-like"/>
    <property type="match status" value="1"/>
</dbReference>
<name>A0ABV7KT84_PLAOK</name>
<accession>A0ABV7KT84</accession>
<dbReference type="Proteomes" id="UP001595625">
    <property type="component" value="Unassembled WGS sequence"/>
</dbReference>
<gene>
    <name evidence="2" type="primary">terL</name>
    <name evidence="2" type="ORF">ACFOEJ_16740</name>
</gene>
<evidence type="ECO:0000313" key="2">
    <source>
        <dbReference type="EMBL" id="MFC3212717.1"/>
    </source>
</evidence>